<evidence type="ECO:0000256" key="1">
    <source>
        <dbReference type="SAM" id="SignalP"/>
    </source>
</evidence>
<gene>
    <name evidence="2" type="ORF">HNP98_003181</name>
</gene>
<evidence type="ECO:0000313" key="2">
    <source>
        <dbReference type="EMBL" id="NRT20340.1"/>
    </source>
</evidence>
<feature type="signal peptide" evidence="1">
    <location>
        <begin position="1"/>
        <end position="19"/>
    </location>
</feature>
<keyword evidence="3" id="KW-1185">Reference proteome</keyword>
<keyword evidence="1" id="KW-0732">Signal</keyword>
<name>A0ABX2FT23_9BACT</name>
<evidence type="ECO:0008006" key="4">
    <source>
        <dbReference type="Google" id="ProtNLM"/>
    </source>
</evidence>
<organism evidence="2 3">
    <name type="scientific">Hymenobacter caeli</name>
    <dbReference type="NCBI Taxonomy" id="2735894"/>
    <lineage>
        <taxon>Bacteria</taxon>
        <taxon>Pseudomonadati</taxon>
        <taxon>Bacteroidota</taxon>
        <taxon>Cytophagia</taxon>
        <taxon>Cytophagales</taxon>
        <taxon>Hymenobacteraceae</taxon>
        <taxon>Hymenobacter</taxon>
    </lineage>
</organism>
<reference evidence="2 3" key="1">
    <citation type="submission" date="2020-05" db="EMBL/GenBank/DDBJ databases">
        <title>Genomic Encyclopedia of Type Strains, Phase IV (KMG-V): Genome sequencing to study the core and pangenomes of soil and plant-associated prokaryotes.</title>
        <authorList>
            <person name="Whitman W."/>
        </authorList>
    </citation>
    <scope>NUCLEOTIDE SEQUENCE [LARGE SCALE GENOMIC DNA]</scope>
    <source>
        <strain evidence="2 3">9A</strain>
    </source>
</reference>
<dbReference type="RefSeq" id="WP_173811118.1">
    <property type="nucleotide sequence ID" value="NZ_JABSNP010000016.1"/>
</dbReference>
<proteinExistence type="predicted"/>
<dbReference type="Proteomes" id="UP000779507">
    <property type="component" value="Unassembled WGS sequence"/>
</dbReference>
<sequence>MKKILLLLPLLALAKPAAAQHVEFSGRAGLGLLRFDGNGAAATTLAADQDNDGSTAGDFTINPVGKRAGFGFGASIRAQHVGGRGLLAALEVGYDRLQSQTDVTGYYPFYDTGFPPNAASGTTKLRVQSVPIFAGIGQRVGKAGAVQLDAVIGPEWAVLWGAREKGQGSYTTLGPAGTWQTDNAVQLTKKHDFRLRADLTAWYHRLGLTASYALGLTALRSESAYVSDEDARSRTLRLGVAYRLP</sequence>
<evidence type="ECO:0000313" key="3">
    <source>
        <dbReference type="Proteomes" id="UP000779507"/>
    </source>
</evidence>
<accession>A0ABX2FT23</accession>
<dbReference type="EMBL" id="JABSNP010000016">
    <property type="protein sequence ID" value="NRT20340.1"/>
    <property type="molecule type" value="Genomic_DNA"/>
</dbReference>
<comment type="caution">
    <text evidence="2">The sequence shown here is derived from an EMBL/GenBank/DDBJ whole genome shotgun (WGS) entry which is preliminary data.</text>
</comment>
<feature type="chain" id="PRO_5045264469" description="Outer membrane protein beta-barrel domain-containing protein" evidence="1">
    <location>
        <begin position="20"/>
        <end position="245"/>
    </location>
</feature>
<protein>
    <recommendedName>
        <fullName evidence="4">Outer membrane protein beta-barrel domain-containing protein</fullName>
    </recommendedName>
</protein>